<reference evidence="3" key="1">
    <citation type="journal article" date="2019" name="Int. J. Syst. Evol. Microbiol.">
        <title>The Global Catalogue of Microorganisms (GCM) 10K type strain sequencing project: providing services to taxonomists for standard genome sequencing and annotation.</title>
        <authorList>
            <consortium name="The Broad Institute Genomics Platform"/>
            <consortium name="The Broad Institute Genome Sequencing Center for Infectious Disease"/>
            <person name="Wu L."/>
            <person name="Ma J."/>
        </authorList>
    </citation>
    <scope>NUCLEOTIDE SEQUENCE [LARGE SCALE GENOMIC DNA]</scope>
    <source>
        <strain evidence="3">CGMCC 1.16455</strain>
    </source>
</reference>
<evidence type="ECO:0000256" key="1">
    <source>
        <dbReference type="SAM" id="Phobius"/>
    </source>
</evidence>
<keyword evidence="3" id="KW-1185">Reference proteome</keyword>
<dbReference type="Proteomes" id="UP001595937">
    <property type="component" value="Unassembled WGS sequence"/>
</dbReference>
<sequence length="47" mass="5287">MASTDERPEYPDDHKRFSLSEDWIATILGLLIFAVCLLGLISPELIP</sequence>
<dbReference type="RefSeq" id="WP_193117929.1">
    <property type="nucleotide sequence ID" value="NZ_BAAAIR010000033.1"/>
</dbReference>
<accession>A0ABW0FJ71</accession>
<keyword evidence="1" id="KW-1133">Transmembrane helix</keyword>
<gene>
    <name evidence="2" type="ORF">ACFPK8_17230</name>
</gene>
<name>A0ABW0FJ71_9MICO</name>
<comment type="caution">
    <text evidence="2">The sequence shown here is derived from an EMBL/GenBank/DDBJ whole genome shotgun (WGS) entry which is preliminary data.</text>
</comment>
<evidence type="ECO:0000313" key="2">
    <source>
        <dbReference type="EMBL" id="MFC5299262.1"/>
    </source>
</evidence>
<keyword evidence="1" id="KW-0812">Transmembrane</keyword>
<protein>
    <submittedName>
        <fullName evidence="2">Uncharacterized protein</fullName>
    </submittedName>
</protein>
<organism evidence="2 3">
    <name type="scientific">Brachybacterium tyrofermentans</name>
    <dbReference type="NCBI Taxonomy" id="47848"/>
    <lineage>
        <taxon>Bacteria</taxon>
        <taxon>Bacillati</taxon>
        <taxon>Actinomycetota</taxon>
        <taxon>Actinomycetes</taxon>
        <taxon>Micrococcales</taxon>
        <taxon>Dermabacteraceae</taxon>
        <taxon>Brachybacterium</taxon>
    </lineage>
</organism>
<evidence type="ECO:0000313" key="3">
    <source>
        <dbReference type="Proteomes" id="UP001595937"/>
    </source>
</evidence>
<proteinExistence type="predicted"/>
<dbReference type="EMBL" id="JBHSLN010000087">
    <property type="protein sequence ID" value="MFC5299262.1"/>
    <property type="molecule type" value="Genomic_DNA"/>
</dbReference>
<dbReference type="GeneID" id="303296914"/>
<feature type="transmembrane region" description="Helical" evidence="1">
    <location>
        <begin position="23"/>
        <end position="41"/>
    </location>
</feature>
<keyword evidence="1" id="KW-0472">Membrane</keyword>